<keyword evidence="4" id="KW-1185">Reference proteome</keyword>
<proteinExistence type="predicted"/>
<protein>
    <recommendedName>
        <fullName evidence="2">Acetyl-coenzyme A carboxylase carboxyl transferase subunit beta domain-containing protein</fullName>
    </recommendedName>
</protein>
<evidence type="ECO:0000313" key="4">
    <source>
        <dbReference type="Proteomes" id="UP001500058"/>
    </source>
</evidence>
<comment type="caution">
    <text evidence="3">The sequence shown here is derived from an EMBL/GenBank/DDBJ whole genome shotgun (WGS) entry which is preliminary data.</text>
</comment>
<organism evidence="3 4">
    <name type="scientific">Streptomyces glaucosporus</name>
    <dbReference type="NCBI Taxonomy" id="284044"/>
    <lineage>
        <taxon>Bacteria</taxon>
        <taxon>Bacillati</taxon>
        <taxon>Actinomycetota</taxon>
        <taxon>Actinomycetes</taxon>
        <taxon>Kitasatosporales</taxon>
        <taxon>Streptomycetaceae</taxon>
        <taxon>Streptomyces</taxon>
    </lineage>
</organism>
<keyword evidence="1" id="KW-0456">Lyase</keyword>
<dbReference type="Pfam" id="PF01039">
    <property type="entry name" value="Carboxyl_trans"/>
    <property type="match status" value="1"/>
</dbReference>
<name>A0ABN3IS56_9ACTN</name>
<dbReference type="Gene3D" id="3.20.20.70">
    <property type="entry name" value="Aldolase class I"/>
    <property type="match status" value="1"/>
</dbReference>
<dbReference type="InterPro" id="IPR002220">
    <property type="entry name" value="DapA-like"/>
</dbReference>
<evidence type="ECO:0000259" key="2">
    <source>
        <dbReference type="Pfam" id="PF01039"/>
    </source>
</evidence>
<evidence type="ECO:0000313" key="3">
    <source>
        <dbReference type="EMBL" id="GAA2411350.1"/>
    </source>
</evidence>
<reference evidence="3 4" key="1">
    <citation type="journal article" date="2019" name="Int. J. Syst. Evol. Microbiol.">
        <title>The Global Catalogue of Microorganisms (GCM) 10K type strain sequencing project: providing services to taxonomists for standard genome sequencing and annotation.</title>
        <authorList>
            <consortium name="The Broad Institute Genomics Platform"/>
            <consortium name="The Broad Institute Genome Sequencing Center for Infectious Disease"/>
            <person name="Wu L."/>
            <person name="Ma J."/>
        </authorList>
    </citation>
    <scope>NUCLEOTIDE SEQUENCE [LARGE SCALE GENOMIC DNA]</scope>
    <source>
        <strain evidence="3 4">JCM 6921</strain>
    </source>
</reference>
<dbReference type="Proteomes" id="UP001500058">
    <property type="component" value="Unassembled WGS sequence"/>
</dbReference>
<dbReference type="Pfam" id="PF00701">
    <property type="entry name" value="DHDPS"/>
    <property type="match status" value="1"/>
</dbReference>
<dbReference type="InterPro" id="IPR013785">
    <property type="entry name" value="Aldolase_TIM"/>
</dbReference>
<evidence type="ECO:0000256" key="1">
    <source>
        <dbReference type="ARBA" id="ARBA00023239"/>
    </source>
</evidence>
<dbReference type="InterPro" id="IPR034733">
    <property type="entry name" value="AcCoA_carboxyl_beta"/>
</dbReference>
<dbReference type="Gene3D" id="3.90.226.10">
    <property type="entry name" value="2-enoyl-CoA Hydratase, Chain A, domain 1"/>
    <property type="match status" value="1"/>
</dbReference>
<dbReference type="SUPFAM" id="SSF52096">
    <property type="entry name" value="ClpP/crotonase"/>
    <property type="match status" value="1"/>
</dbReference>
<sequence>MKATGKGEGTGLAGSAGRREGMIACPLTPYDDTGGMDAGIYAAQVEFLLGSGFTALCPLTHAGESLDLSFTERERVTCLSVPVAGQRAPVVAHISCPATGHTAELAGHNPVHPVVQDGGIIRHRAKLLYAYRNAAVPRVQLIPRKAYGGAYTAVDSRSAGAGLPCPGRPARSR</sequence>
<dbReference type="InterPro" id="IPR029045">
    <property type="entry name" value="ClpP/crotonase-like_dom_sf"/>
</dbReference>
<accession>A0ABN3IS56</accession>
<dbReference type="SUPFAM" id="SSF51569">
    <property type="entry name" value="Aldolase"/>
    <property type="match status" value="1"/>
</dbReference>
<feature type="domain" description="Acetyl-coenzyme A carboxylase carboxyl transferase subunit beta" evidence="2">
    <location>
        <begin position="117"/>
        <end position="161"/>
    </location>
</feature>
<gene>
    <name evidence="3" type="ORF">GCM10010420_45340</name>
</gene>
<dbReference type="EMBL" id="BAAATJ010000025">
    <property type="protein sequence ID" value="GAA2411350.1"/>
    <property type="molecule type" value="Genomic_DNA"/>
</dbReference>